<dbReference type="EMBL" id="VSWC01000170">
    <property type="protein sequence ID" value="KAA1072020.1"/>
    <property type="molecule type" value="Genomic_DNA"/>
</dbReference>
<evidence type="ECO:0000313" key="5">
    <source>
        <dbReference type="Proteomes" id="UP000325313"/>
    </source>
</evidence>
<proteinExistence type="predicted"/>
<gene>
    <name evidence="3" type="ORF">PGT21_025973</name>
    <name evidence="2" type="ORF">PGTUg99_027648</name>
</gene>
<evidence type="ECO:0000256" key="1">
    <source>
        <dbReference type="SAM" id="MobiDB-lite"/>
    </source>
</evidence>
<dbReference type="Proteomes" id="UP000324748">
    <property type="component" value="Unassembled WGS sequence"/>
</dbReference>
<name>A0A5B0M7P3_PUCGR</name>
<accession>A0A5B0M7P3</accession>
<evidence type="ECO:0000313" key="2">
    <source>
        <dbReference type="EMBL" id="KAA1066817.1"/>
    </source>
</evidence>
<comment type="caution">
    <text evidence="3">The sequence shown here is derived from an EMBL/GenBank/DDBJ whole genome shotgun (WGS) entry which is preliminary data.</text>
</comment>
<sequence>MQRKARSTPHHTTPTGLIGRLNEAWWDGRMPSQEYFFPILFRLYRKAKARMWKSAFILQKRWAMKWRMDGHRDPGFNRSGNRKKDVPDVPCKPCGTHLKP</sequence>
<dbReference type="EMBL" id="VDEP01000509">
    <property type="protein sequence ID" value="KAA1066817.1"/>
    <property type="molecule type" value="Genomic_DNA"/>
</dbReference>
<dbReference type="AlphaFoldDB" id="A0A5B0M7P3"/>
<keyword evidence="4" id="KW-1185">Reference proteome</keyword>
<dbReference type="Proteomes" id="UP000325313">
    <property type="component" value="Unassembled WGS sequence"/>
</dbReference>
<feature type="region of interest" description="Disordered" evidence="1">
    <location>
        <begin position="73"/>
        <end position="100"/>
    </location>
</feature>
<evidence type="ECO:0000313" key="4">
    <source>
        <dbReference type="Proteomes" id="UP000324748"/>
    </source>
</evidence>
<reference evidence="4 5" key="1">
    <citation type="submission" date="2019-05" db="EMBL/GenBank/DDBJ databases">
        <title>Emergence of the Ug99 lineage of the wheat stem rust pathogen through somatic hybridization.</title>
        <authorList>
            <person name="Li F."/>
            <person name="Upadhyaya N.M."/>
            <person name="Sperschneider J."/>
            <person name="Matny O."/>
            <person name="Nguyen-Phuc H."/>
            <person name="Mago R."/>
            <person name="Raley C."/>
            <person name="Miller M.E."/>
            <person name="Silverstein K.A.T."/>
            <person name="Henningsen E."/>
            <person name="Hirsch C.D."/>
            <person name="Visser B."/>
            <person name="Pretorius Z.A."/>
            <person name="Steffenson B.J."/>
            <person name="Schwessinger B."/>
            <person name="Dodds P.N."/>
            <person name="Figueroa M."/>
        </authorList>
    </citation>
    <scope>NUCLEOTIDE SEQUENCE [LARGE SCALE GENOMIC DNA]</scope>
    <source>
        <strain evidence="3">21-0</strain>
        <strain evidence="2 5">Ug99</strain>
    </source>
</reference>
<organism evidence="3 4">
    <name type="scientific">Puccinia graminis f. sp. tritici</name>
    <dbReference type="NCBI Taxonomy" id="56615"/>
    <lineage>
        <taxon>Eukaryota</taxon>
        <taxon>Fungi</taxon>
        <taxon>Dikarya</taxon>
        <taxon>Basidiomycota</taxon>
        <taxon>Pucciniomycotina</taxon>
        <taxon>Pucciniomycetes</taxon>
        <taxon>Pucciniales</taxon>
        <taxon>Pucciniaceae</taxon>
        <taxon>Puccinia</taxon>
    </lineage>
</organism>
<evidence type="ECO:0000313" key="3">
    <source>
        <dbReference type="EMBL" id="KAA1072020.1"/>
    </source>
</evidence>
<protein>
    <submittedName>
        <fullName evidence="3">Uncharacterized protein</fullName>
    </submittedName>
</protein>